<sequence>MSERSVRDAYASLQHVYVEHKEQVRALRNSVVEGVSRELLATTECSEAALNAARAFLNDDTLVFRFLRRAKFDDVKARKALYKTVQWRIEGNIDSLPAGMLHSTYMSDSANGIPLLWLHSRFRDKLGRPALFLRLQHVEAMPNGLHELKSTIIAAFDVIRRYLRHVNRRSTRNATHVLQSVMLLDVSEVGISSLELDMLPFLRDLLKNHYPGTFGTIYVQNYSWIQAGVWRMLKPLLPPKLLARLVFIEPKELLQCFEHGLPRALGGTLQVPIAPDSSDVLNYYARSIAWRGDQVRDEPKPPSLSIRAIDYESIYDVMSRAGSPYTAHAMTPMQSMPGTPRSRAISPMLAPRTGLDTVPTMTLDVHGQSSALVQWFSTWMGRAQAPEGQQAQTPLQTPRLEIPQPSFSPQAPRSTDGLAPPTPEAADGSQPTDDNPVTRYLSWRAHKYAQMDGHVSPYNIENPYFGYPAAYVDEEEPEVEASTTTSVVNTDSARQSGLSRQLRVRRRKRDLLRTLTYLFMLRLLHIYRQIKRGAFVLLWTVFGIPTRLSSTKRGAKHTQKRWHKIRMRIVLLVLIMAVSQAARLGPSFWISRRRRVAQ</sequence>
<evidence type="ECO:0000256" key="1">
    <source>
        <dbReference type="SAM" id="MobiDB-lite"/>
    </source>
</evidence>
<dbReference type="InterPro" id="IPR036273">
    <property type="entry name" value="CRAL/TRIO_N_dom_sf"/>
</dbReference>
<gene>
    <name evidence="4" type="ORF">MVES_001569</name>
</gene>
<feature type="transmembrane region" description="Helical" evidence="2">
    <location>
        <begin position="569"/>
        <end position="590"/>
    </location>
</feature>
<name>A0A2N1JDL0_9BASI</name>
<evidence type="ECO:0000256" key="2">
    <source>
        <dbReference type="SAM" id="Phobius"/>
    </source>
</evidence>
<dbReference type="InterPro" id="IPR001251">
    <property type="entry name" value="CRAL-TRIO_dom"/>
</dbReference>
<dbReference type="Proteomes" id="UP000232875">
    <property type="component" value="Unassembled WGS sequence"/>
</dbReference>
<evidence type="ECO:0000313" key="4">
    <source>
        <dbReference type="EMBL" id="PKI84629.1"/>
    </source>
</evidence>
<dbReference type="Gene3D" id="3.40.525.10">
    <property type="entry name" value="CRAL-TRIO lipid binding domain"/>
    <property type="match status" value="1"/>
</dbReference>
<keyword evidence="5" id="KW-1185">Reference proteome</keyword>
<keyword evidence="2" id="KW-1133">Transmembrane helix</keyword>
<feature type="region of interest" description="Disordered" evidence="1">
    <location>
        <begin position="399"/>
        <end position="437"/>
    </location>
</feature>
<dbReference type="PANTHER" id="PTHR46590">
    <property type="entry name" value="PHOSPHATIDYLINOSITOL TRANSFER PROTEIN CSR1-RELATED"/>
    <property type="match status" value="1"/>
</dbReference>
<evidence type="ECO:0000259" key="3">
    <source>
        <dbReference type="PROSITE" id="PS50191"/>
    </source>
</evidence>
<dbReference type="OrthoDB" id="75724at2759"/>
<dbReference type="Pfam" id="PF00650">
    <property type="entry name" value="CRAL_TRIO"/>
    <property type="match status" value="1"/>
</dbReference>
<dbReference type="SUPFAM" id="SSF52087">
    <property type="entry name" value="CRAL/TRIO domain"/>
    <property type="match status" value="1"/>
</dbReference>
<dbReference type="PANTHER" id="PTHR46590:SF4">
    <property type="entry name" value="CRAL-TRIO DOMAIN-CONTAINING PROTEIN"/>
    <property type="match status" value="1"/>
</dbReference>
<dbReference type="InterPro" id="IPR036865">
    <property type="entry name" value="CRAL-TRIO_dom_sf"/>
</dbReference>
<feature type="region of interest" description="Disordered" evidence="1">
    <location>
        <begin position="479"/>
        <end position="499"/>
    </location>
</feature>
<dbReference type="EMBL" id="KZ454989">
    <property type="protein sequence ID" value="PKI84629.1"/>
    <property type="molecule type" value="Genomic_DNA"/>
</dbReference>
<dbReference type="PROSITE" id="PS50191">
    <property type="entry name" value="CRAL_TRIO"/>
    <property type="match status" value="1"/>
</dbReference>
<organism evidence="4 5">
    <name type="scientific">Malassezia vespertilionis</name>
    <dbReference type="NCBI Taxonomy" id="2020962"/>
    <lineage>
        <taxon>Eukaryota</taxon>
        <taxon>Fungi</taxon>
        <taxon>Dikarya</taxon>
        <taxon>Basidiomycota</taxon>
        <taxon>Ustilaginomycotina</taxon>
        <taxon>Malasseziomycetes</taxon>
        <taxon>Malasseziales</taxon>
        <taxon>Malasseziaceae</taxon>
        <taxon>Malassezia</taxon>
    </lineage>
</organism>
<reference evidence="4 5" key="1">
    <citation type="submission" date="2017-10" db="EMBL/GenBank/DDBJ databases">
        <title>A novel species of cold-tolerant Malassezia isolated from bats.</title>
        <authorList>
            <person name="Lorch J.M."/>
            <person name="Palmer J.M."/>
            <person name="Vanderwolf K.J."/>
            <person name="Schmidt K.Z."/>
            <person name="Verant M.L."/>
            <person name="Weller T.J."/>
            <person name="Blehert D.S."/>
        </authorList>
    </citation>
    <scope>NUCLEOTIDE SEQUENCE [LARGE SCALE GENOMIC DNA]</scope>
    <source>
        <strain evidence="4 5">NWHC:44797-103</strain>
    </source>
</reference>
<dbReference type="AlphaFoldDB" id="A0A2N1JDL0"/>
<feature type="domain" description="CRAL-TRIO" evidence="3">
    <location>
        <begin position="106"/>
        <end position="273"/>
    </location>
</feature>
<accession>A0A2N1JDL0</accession>
<keyword evidence="2" id="KW-0472">Membrane</keyword>
<dbReference type="SUPFAM" id="SSF46938">
    <property type="entry name" value="CRAL/TRIO N-terminal domain"/>
    <property type="match status" value="1"/>
</dbReference>
<protein>
    <recommendedName>
        <fullName evidence="3">CRAL-TRIO domain-containing protein</fullName>
    </recommendedName>
</protein>
<proteinExistence type="predicted"/>
<dbReference type="CDD" id="cd00170">
    <property type="entry name" value="SEC14"/>
    <property type="match status" value="1"/>
</dbReference>
<keyword evidence="2" id="KW-0812">Transmembrane</keyword>
<feature type="compositionally biased region" description="Polar residues" evidence="1">
    <location>
        <begin position="481"/>
        <end position="493"/>
    </location>
</feature>
<evidence type="ECO:0000313" key="5">
    <source>
        <dbReference type="Proteomes" id="UP000232875"/>
    </source>
</evidence>
<dbReference type="InterPro" id="IPR052432">
    <property type="entry name" value="PITP/CRAL-TRIO"/>
</dbReference>